<dbReference type="RefSeq" id="WP_037448450.1">
    <property type="nucleotide sequence ID" value="NZ_AVFL01000003.1"/>
</dbReference>
<dbReference type="OrthoDB" id="839282at2"/>
<dbReference type="Pfam" id="PF18478">
    <property type="entry name" value="PIN_10"/>
    <property type="match status" value="1"/>
</dbReference>
<protein>
    <recommendedName>
        <fullName evidence="2">VapC45 PIN like domain-containing protein</fullName>
    </recommendedName>
</protein>
<evidence type="ECO:0000313" key="3">
    <source>
        <dbReference type="EMBL" id="EWY41864.1"/>
    </source>
</evidence>
<sequence length="175" mass="20013">MNFLLDEFLPQDLASGLTPILRSRFSKDVISHVNVEYFAERSREDWKRKAKEHGWSILSGDHQFKDNSAKIASWRSLGFPVVICTTEVMRICLHQRAAMLLYRWESIRDALMKPDLHVFDGKKVVEFSEPPPKPLKREPRATPVETTSTHEAPQTAPVGLTGTEEPPFELEPSSR</sequence>
<name>W9H749_9PROT</name>
<keyword evidence="4" id="KW-1185">Reference proteome</keyword>
<feature type="domain" description="VapC45 PIN like" evidence="2">
    <location>
        <begin position="1"/>
        <end position="85"/>
    </location>
</feature>
<evidence type="ECO:0000256" key="1">
    <source>
        <dbReference type="SAM" id="MobiDB-lite"/>
    </source>
</evidence>
<reference evidence="3 4" key="1">
    <citation type="submission" date="2013-08" db="EMBL/GenBank/DDBJ databases">
        <title>The genome sequence of Skermanella stibiiresistens.</title>
        <authorList>
            <person name="Zhu W."/>
            <person name="Wang G."/>
        </authorList>
    </citation>
    <scope>NUCLEOTIDE SEQUENCE [LARGE SCALE GENOMIC DNA]</scope>
    <source>
        <strain evidence="3 4">SB22</strain>
    </source>
</reference>
<dbReference type="InterPro" id="IPR041375">
    <property type="entry name" value="VapC45_PIN-like"/>
</dbReference>
<evidence type="ECO:0000313" key="4">
    <source>
        <dbReference type="Proteomes" id="UP000019486"/>
    </source>
</evidence>
<organism evidence="3 4">
    <name type="scientific">Skermanella stibiiresistens SB22</name>
    <dbReference type="NCBI Taxonomy" id="1385369"/>
    <lineage>
        <taxon>Bacteria</taxon>
        <taxon>Pseudomonadati</taxon>
        <taxon>Pseudomonadota</taxon>
        <taxon>Alphaproteobacteria</taxon>
        <taxon>Rhodospirillales</taxon>
        <taxon>Azospirillaceae</taxon>
        <taxon>Skermanella</taxon>
    </lineage>
</organism>
<gene>
    <name evidence="3" type="ORF">N825_25010</name>
</gene>
<proteinExistence type="predicted"/>
<feature type="region of interest" description="Disordered" evidence="1">
    <location>
        <begin position="128"/>
        <end position="175"/>
    </location>
</feature>
<dbReference type="AlphaFoldDB" id="W9H749"/>
<accession>W9H749</accession>
<evidence type="ECO:0000259" key="2">
    <source>
        <dbReference type="Pfam" id="PF18478"/>
    </source>
</evidence>
<dbReference type="EMBL" id="AVFL01000003">
    <property type="protein sequence ID" value="EWY41864.1"/>
    <property type="molecule type" value="Genomic_DNA"/>
</dbReference>
<dbReference type="Proteomes" id="UP000019486">
    <property type="component" value="Unassembled WGS sequence"/>
</dbReference>
<comment type="caution">
    <text evidence="3">The sequence shown here is derived from an EMBL/GenBank/DDBJ whole genome shotgun (WGS) entry which is preliminary data.</text>
</comment>
<dbReference type="STRING" id="1385369.N825_25010"/>